<dbReference type="EMBL" id="CM044706">
    <property type="protein sequence ID" value="KAI5660483.1"/>
    <property type="molecule type" value="Genomic_DNA"/>
</dbReference>
<sequence length="297" mass="32904">MSSLSRELVFLILQFLEEEKYKDAAHKLERESGFYFNLKYFEDLVMKGDWEEVEKYVSGFTKVDENRYSMKIFFEIRKQKYLEALDKNEFAKAVEILRKDLKLFASFNEELFKEIALLLTLQDFRVASPVTNPLLAPVPKVGAFTSIGGHGPFQPGSTSAGATVSLGGGWMAPAASANPTSVPNQSASSSALPISLALPTNALSTLKRPRSPGSAMEYQIADSDNMLRRTRTFGITEEANNLPINILPISYSGQSSQISVYDFPKNVIVNLNQGSAIKSMDFHPSQMSLLLGELLLP</sequence>
<organism evidence="1 2">
    <name type="scientific">Catharanthus roseus</name>
    <name type="common">Madagascar periwinkle</name>
    <name type="synonym">Vinca rosea</name>
    <dbReference type="NCBI Taxonomy" id="4058"/>
    <lineage>
        <taxon>Eukaryota</taxon>
        <taxon>Viridiplantae</taxon>
        <taxon>Streptophyta</taxon>
        <taxon>Embryophyta</taxon>
        <taxon>Tracheophyta</taxon>
        <taxon>Spermatophyta</taxon>
        <taxon>Magnoliopsida</taxon>
        <taxon>eudicotyledons</taxon>
        <taxon>Gunneridae</taxon>
        <taxon>Pentapetalae</taxon>
        <taxon>asterids</taxon>
        <taxon>lamiids</taxon>
        <taxon>Gentianales</taxon>
        <taxon>Apocynaceae</taxon>
        <taxon>Rauvolfioideae</taxon>
        <taxon>Vinceae</taxon>
        <taxon>Catharanthinae</taxon>
        <taxon>Catharanthus</taxon>
    </lineage>
</organism>
<protein>
    <submittedName>
        <fullName evidence="1">Uncharacterized protein</fullName>
    </submittedName>
</protein>
<comment type="caution">
    <text evidence="1">The sequence shown here is derived from an EMBL/GenBank/DDBJ whole genome shotgun (WGS) entry which is preliminary data.</text>
</comment>
<proteinExistence type="predicted"/>
<dbReference type="Proteomes" id="UP001060085">
    <property type="component" value="Linkage Group LG06"/>
</dbReference>
<evidence type="ECO:0000313" key="2">
    <source>
        <dbReference type="Proteomes" id="UP001060085"/>
    </source>
</evidence>
<keyword evidence="2" id="KW-1185">Reference proteome</keyword>
<gene>
    <name evidence="1" type="ORF">M9H77_29276</name>
</gene>
<name>A0ACC0AKH2_CATRO</name>
<accession>A0ACC0AKH2</accession>
<evidence type="ECO:0000313" key="1">
    <source>
        <dbReference type="EMBL" id="KAI5660483.1"/>
    </source>
</evidence>
<reference evidence="2" key="1">
    <citation type="journal article" date="2023" name="Nat. Plants">
        <title>Single-cell RNA sequencing provides a high-resolution roadmap for understanding the multicellular compartmentation of specialized metabolism.</title>
        <authorList>
            <person name="Sun S."/>
            <person name="Shen X."/>
            <person name="Li Y."/>
            <person name="Li Y."/>
            <person name="Wang S."/>
            <person name="Li R."/>
            <person name="Zhang H."/>
            <person name="Shen G."/>
            <person name="Guo B."/>
            <person name="Wei J."/>
            <person name="Xu J."/>
            <person name="St-Pierre B."/>
            <person name="Chen S."/>
            <person name="Sun C."/>
        </authorList>
    </citation>
    <scope>NUCLEOTIDE SEQUENCE [LARGE SCALE GENOMIC DNA]</scope>
</reference>